<organism evidence="1 2">
    <name type="scientific">Shouchella lonarensis</name>
    <dbReference type="NCBI Taxonomy" id="1464122"/>
    <lineage>
        <taxon>Bacteria</taxon>
        <taxon>Bacillati</taxon>
        <taxon>Bacillota</taxon>
        <taxon>Bacilli</taxon>
        <taxon>Bacillales</taxon>
        <taxon>Bacillaceae</taxon>
        <taxon>Shouchella</taxon>
    </lineage>
</organism>
<name>A0A1G6J5R1_9BACI</name>
<dbReference type="STRING" id="1464122.SAMN05421737_105263"/>
<evidence type="ECO:0000313" key="1">
    <source>
        <dbReference type="EMBL" id="SDC14080.1"/>
    </source>
</evidence>
<accession>A0A1G6J5R1</accession>
<dbReference type="RefSeq" id="WP_090775605.1">
    <property type="nucleotide sequence ID" value="NZ_FMYM01000005.1"/>
</dbReference>
<gene>
    <name evidence="1" type="ORF">SAMN05421737_105263</name>
</gene>
<dbReference type="AlphaFoldDB" id="A0A1G6J5R1"/>
<dbReference type="EMBL" id="FMYM01000005">
    <property type="protein sequence ID" value="SDC14080.1"/>
    <property type="molecule type" value="Genomic_DNA"/>
</dbReference>
<sequence length="91" mass="10757">MIEVTTATHYPVQIKHVQMIHQERFDWWDVVQFSFTLDPAPAPFCAPGAQVVLNKQGVPIEWVFQEERCDEPTFQLEEQEVQQLVLFWKKV</sequence>
<reference evidence="2" key="1">
    <citation type="submission" date="2016-09" db="EMBL/GenBank/DDBJ databases">
        <authorList>
            <person name="Varghese N."/>
            <person name="Submissions S."/>
        </authorList>
    </citation>
    <scope>NUCLEOTIDE SEQUENCE [LARGE SCALE GENOMIC DNA]</scope>
    <source>
        <strain evidence="2">25nlg</strain>
    </source>
</reference>
<protein>
    <submittedName>
        <fullName evidence="1">Uncharacterized protein</fullName>
    </submittedName>
</protein>
<evidence type="ECO:0000313" key="2">
    <source>
        <dbReference type="Proteomes" id="UP000242662"/>
    </source>
</evidence>
<proteinExistence type="predicted"/>
<keyword evidence="2" id="KW-1185">Reference proteome</keyword>
<dbReference type="Proteomes" id="UP000242662">
    <property type="component" value="Unassembled WGS sequence"/>
</dbReference>
<dbReference type="OrthoDB" id="2943056at2"/>